<proteinExistence type="predicted"/>
<reference evidence="1" key="2">
    <citation type="journal article" date="2015" name="Data Brief">
        <title>Shoot transcriptome of the giant reed, Arundo donax.</title>
        <authorList>
            <person name="Barrero R.A."/>
            <person name="Guerrero F.D."/>
            <person name="Moolhuijzen P."/>
            <person name="Goolsby J.A."/>
            <person name="Tidwell J."/>
            <person name="Bellgard S.E."/>
            <person name="Bellgard M.I."/>
        </authorList>
    </citation>
    <scope>NUCLEOTIDE SEQUENCE</scope>
    <source>
        <tissue evidence="1">Shoot tissue taken approximately 20 cm above the soil surface</tissue>
    </source>
</reference>
<protein>
    <submittedName>
        <fullName evidence="1">Uncharacterized protein</fullName>
    </submittedName>
</protein>
<name>A0A0A9FRE4_ARUDO</name>
<dbReference type="EMBL" id="GBRH01187028">
    <property type="protein sequence ID" value="JAE10868.1"/>
    <property type="molecule type" value="Transcribed_RNA"/>
</dbReference>
<accession>A0A0A9FRE4</accession>
<dbReference type="AlphaFoldDB" id="A0A0A9FRE4"/>
<evidence type="ECO:0000313" key="1">
    <source>
        <dbReference type="EMBL" id="JAE10868.1"/>
    </source>
</evidence>
<organism evidence="1">
    <name type="scientific">Arundo donax</name>
    <name type="common">Giant reed</name>
    <name type="synonym">Donax arundinaceus</name>
    <dbReference type="NCBI Taxonomy" id="35708"/>
    <lineage>
        <taxon>Eukaryota</taxon>
        <taxon>Viridiplantae</taxon>
        <taxon>Streptophyta</taxon>
        <taxon>Embryophyta</taxon>
        <taxon>Tracheophyta</taxon>
        <taxon>Spermatophyta</taxon>
        <taxon>Magnoliopsida</taxon>
        <taxon>Liliopsida</taxon>
        <taxon>Poales</taxon>
        <taxon>Poaceae</taxon>
        <taxon>PACMAD clade</taxon>
        <taxon>Arundinoideae</taxon>
        <taxon>Arundineae</taxon>
        <taxon>Arundo</taxon>
    </lineage>
</organism>
<reference evidence="1" key="1">
    <citation type="submission" date="2014-09" db="EMBL/GenBank/DDBJ databases">
        <authorList>
            <person name="Magalhaes I.L.F."/>
            <person name="Oliveira U."/>
            <person name="Santos F.R."/>
            <person name="Vidigal T.H.D.A."/>
            <person name="Brescovit A.D."/>
            <person name="Santos A.J."/>
        </authorList>
    </citation>
    <scope>NUCLEOTIDE SEQUENCE</scope>
    <source>
        <tissue evidence="1">Shoot tissue taken approximately 20 cm above the soil surface</tissue>
    </source>
</reference>
<sequence length="21" mass="2408">MSLLFSWICSPIHGKVVQHQP</sequence>